<evidence type="ECO:0000256" key="12">
    <source>
        <dbReference type="PROSITE-ProRule" id="PRU00192"/>
    </source>
</evidence>
<feature type="compositionally biased region" description="Low complexity" evidence="14">
    <location>
        <begin position="775"/>
        <end position="792"/>
    </location>
</feature>
<comment type="subcellular location">
    <subcellularLocation>
        <location evidence="3">Cell membrane</location>
        <topology evidence="3">Peripheral membrane protein</topology>
        <orientation evidence="3">Cytoplasmic side</orientation>
    </subcellularLocation>
    <subcellularLocation>
        <location evidence="2">Cytoplasm</location>
        <location evidence="2">Cytoskeleton</location>
        <location evidence="2">Actin patch</location>
    </subcellularLocation>
    <subcellularLocation>
        <location evidence="1">Endosome membrane</location>
        <topology evidence="1">Peripheral membrane protein</topology>
        <orientation evidence="1">Cytoplasmic side</orientation>
    </subcellularLocation>
</comment>
<dbReference type="OrthoDB" id="1716625at2759"/>
<feature type="compositionally biased region" description="Basic and acidic residues" evidence="14">
    <location>
        <begin position="675"/>
        <end position="696"/>
    </location>
</feature>
<feature type="compositionally biased region" description="Polar residues" evidence="14">
    <location>
        <begin position="379"/>
        <end position="391"/>
    </location>
</feature>
<evidence type="ECO:0000256" key="8">
    <source>
        <dbReference type="ARBA" id="ARBA00022737"/>
    </source>
</evidence>
<dbReference type="STRING" id="61395.A0A1Y1WC35"/>
<organism evidence="18 19">
    <name type="scientific">Linderina pennispora</name>
    <dbReference type="NCBI Taxonomy" id="61395"/>
    <lineage>
        <taxon>Eukaryota</taxon>
        <taxon>Fungi</taxon>
        <taxon>Fungi incertae sedis</taxon>
        <taxon>Zoopagomycota</taxon>
        <taxon>Kickxellomycotina</taxon>
        <taxon>Kickxellomycetes</taxon>
        <taxon>Kickxellales</taxon>
        <taxon>Kickxellaceae</taxon>
        <taxon>Linderina</taxon>
    </lineage>
</organism>
<dbReference type="Pfam" id="PF00018">
    <property type="entry name" value="SH3_1"/>
    <property type="match status" value="1"/>
</dbReference>
<feature type="region of interest" description="Disordered" evidence="14">
    <location>
        <begin position="648"/>
        <end position="804"/>
    </location>
</feature>
<dbReference type="SUPFAM" id="SSF50044">
    <property type="entry name" value="SH3-domain"/>
    <property type="match status" value="2"/>
</dbReference>
<evidence type="ECO:0008006" key="20">
    <source>
        <dbReference type="Google" id="ProtNLM"/>
    </source>
</evidence>
<dbReference type="GO" id="GO:0016197">
    <property type="term" value="P:endosomal transport"/>
    <property type="evidence" value="ECO:0007669"/>
    <property type="project" value="TreeGrafter"/>
</dbReference>
<evidence type="ECO:0000256" key="11">
    <source>
        <dbReference type="ARBA" id="ARBA00023212"/>
    </source>
</evidence>
<evidence type="ECO:0000256" key="9">
    <source>
        <dbReference type="ARBA" id="ARBA00023054"/>
    </source>
</evidence>
<keyword evidence="5 12" id="KW-0728">SH3 domain</keyword>
<reference evidence="18 19" key="1">
    <citation type="submission" date="2016-07" db="EMBL/GenBank/DDBJ databases">
        <title>Pervasive Adenine N6-methylation of Active Genes in Fungi.</title>
        <authorList>
            <consortium name="DOE Joint Genome Institute"/>
            <person name="Mondo S.J."/>
            <person name="Dannebaum R.O."/>
            <person name="Kuo R.C."/>
            <person name="Labutti K."/>
            <person name="Haridas S."/>
            <person name="Kuo A."/>
            <person name="Salamov A."/>
            <person name="Ahrendt S.R."/>
            <person name="Lipzen A."/>
            <person name="Sullivan W."/>
            <person name="Andreopoulos W.B."/>
            <person name="Clum A."/>
            <person name="Lindquist E."/>
            <person name="Daum C."/>
            <person name="Ramamoorthy G.K."/>
            <person name="Gryganskyi A."/>
            <person name="Culley D."/>
            <person name="Magnuson J.K."/>
            <person name="James T.Y."/>
            <person name="O'Malley M.A."/>
            <person name="Stajich J.E."/>
            <person name="Spatafora J.W."/>
            <person name="Visel A."/>
            <person name="Grigoriev I.V."/>
        </authorList>
    </citation>
    <scope>NUCLEOTIDE SEQUENCE [LARGE SCALE GENOMIC DNA]</scope>
    <source>
        <strain evidence="18 19">ATCC 12442</strain>
    </source>
</reference>
<dbReference type="Gene3D" id="2.30.30.40">
    <property type="entry name" value="SH3 Domains"/>
    <property type="match status" value="2"/>
</dbReference>
<dbReference type="InterPro" id="IPR000261">
    <property type="entry name" value="EH_dom"/>
</dbReference>
<feature type="compositionally biased region" description="Polar residues" evidence="14">
    <location>
        <begin position="715"/>
        <end position="750"/>
    </location>
</feature>
<evidence type="ECO:0000313" key="19">
    <source>
        <dbReference type="Proteomes" id="UP000193922"/>
    </source>
</evidence>
<dbReference type="CDD" id="cd00174">
    <property type="entry name" value="SH3"/>
    <property type="match status" value="1"/>
</dbReference>
<dbReference type="Gene3D" id="1.10.238.10">
    <property type="entry name" value="EF-hand"/>
    <property type="match status" value="2"/>
</dbReference>
<feature type="compositionally biased region" description="Polar residues" evidence="14">
    <location>
        <begin position="648"/>
        <end position="664"/>
    </location>
</feature>
<evidence type="ECO:0000256" key="10">
    <source>
        <dbReference type="ARBA" id="ARBA00023136"/>
    </source>
</evidence>
<dbReference type="RefSeq" id="XP_040744608.1">
    <property type="nucleotide sequence ID" value="XM_040886970.1"/>
</dbReference>
<evidence type="ECO:0000256" key="4">
    <source>
        <dbReference type="ARBA" id="ARBA00009351"/>
    </source>
</evidence>
<dbReference type="GO" id="GO:0030479">
    <property type="term" value="C:actin cortical patch"/>
    <property type="evidence" value="ECO:0007669"/>
    <property type="project" value="UniProtKB-SubCell"/>
</dbReference>
<dbReference type="SUPFAM" id="SSF47473">
    <property type="entry name" value="EF-hand"/>
    <property type="match status" value="2"/>
</dbReference>
<dbReference type="PROSITE" id="PS50031">
    <property type="entry name" value="EH"/>
    <property type="match status" value="2"/>
</dbReference>
<evidence type="ECO:0000256" key="14">
    <source>
        <dbReference type="SAM" id="MobiDB-lite"/>
    </source>
</evidence>
<evidence type="ECO:0000313" key="18">
    <source>
        <dbReference type="EMBL" id="ORX71093.1"/>
    </source>
</evidence>
<dbReference type="SMART" id="SM00027">
    <property type="entry name" value="EH"/>
    <property type="match status" value="2"/>
</dbReference>
<proteinExistence type="inferred from homology"/>
<evidence type="ECO:0000259" key="15">
    <source>
        <dbReference type="PROSITE" id="PS50002"/>
    </source>
</evidence>
<comment type="similarity">
    <text evidence="4">Belongs to the PAN1 family.</text>
</comment>
<keyword evidence="8" id="KW-0677">Repeat</keyword>
<feature type="domain" description="SH3" evidence="15">
    <location>
        <begin position="829"/>
        <end position="912"/>
    </location>
</feature>
<dbReference type="SMART" id="SM00054">
    <property type="entry name" value="EFh"/>
    <property type="match status" value="1"/>
</dbReference>
<dbReference type="GO" id="GO:0005509">
    <property type="term" value="F:calcium ion binding"/>
    <property type="evidence" value="ECO:0007669"/>
    <property type="project" value="InterPro"/>
</dbReference>
<dbReference type="PROSITE" id="PS50222">
    <property type="entry name" value="EF_HAND_2"/>
    <property type="match status" value="1"/>
</dbReference>
<dbReference type="CDD" id="cd00052">
    <property type="entry name" value="EH"/>
    <property type="match status" value="2"/>
</dbReference>
<evidence type="ECO:0000256" key="13">
    <source>
        <dbReference type="SAM" id="Coils"/>
    </source>
</evidence>
<dbReference type="PROSITE" id="PS50002">
    <property type="entry name" value="SH3"/>
    <property type="match status" value="2"/>
</dbReference>
<keyword evidence="9 13" id="KW-0175">Coiled coil</keyword>
<evidence type="ECO:0000256" key="6">
    <source>
        <dbReference type="ARBA" id="ARBA00022490"/>
    </source>
</evidence>
<dbReference type="InterPro" id="IPR036028">
    <property type="entry name" value="SH3-like_dom_sf"/>
</dbReference>
<dbReference type="InterPro" id="IPR002048">
    <property type="entry name" value="EF_hand_dom"/>
</dbReference>
<evidence type="ECO:0000256" key="2">
    <source>
        <dbReference type="ARBA" id="ARBA00004134"/>
    </source>
</evidence>
<evidence type="ECO:0000256" key="5">
    <source>
        <dbReference type="ARBA" id="ARBA00022443"/>
    </source>
</evidence>
<feature type="domain" description="SH3" evidence="15">
    <location>
        <begin position="921"/>
        <end position="982"/>
    </location>
</feature>
<dbReference type="InterPro" id="IPR011992">
    <property type="entry name" value="EF-hand-dom_pair"/>
</dbReference>
<evidence type="ECO:0000259" key="16">
    <source>
        <dbReference type="PROSITE" id="PS50031"/>
    </source>
</evidence>
<evidence type="ECO:0000259" key="17">
    <source>
        <dbReference type="PROSITE" id="PS50222"/>
    </source>
</evidence>
<keyword evidence="11" id="KW-0206">Cytoskeleton</keyword>
<feature type="coiled-coil region" evidence="13">
    <location>
        <begin position="437"/>
        <end position="508"/>
    </location>
</feature>
<feature type="domain" description="EF-hand" evidence="17">
    <location>
        <begin position="269"/>
        <end position="304"/>
    </location>
</feature>
<dbReference type="EMBL" id="MCFD01000004">
    <property type="protein sequence ID" value="ORX71093.1"/>
    <property type="molecule type" value="Genomic_DNA"/>
</dbReference>
<feature type="domain" description="EH" evidence="16">
    <location>
        <begin position="236"/>
        <end position="325"/>
    </location>
</feature>
<dbReference type="GO" id="GO:0005768">
    <property type="term" value="C:endosome"/>
    <property type="evidence" value="ECO:0007669"/>
    <property type="project" value="UniProtKB-SubCell"/>
</dbReference>
<keyword evidence="6" id="KW-0963">Cytoplasm</keyword>
<comment type="caution">
    <text evidence="18">The sequence shown here is derived from an EMBL/GenBank/DDBJ whole genome shotgun (WGS) entry which is preliminary data.</text>
</comment>
<dbReference type="PANTHER" id="PTHR11216">
    <property type="entry name" value="EH DOMAIN"/>
    <property type="match status" value="1"/>
</dbReference>
<keyword evidence="19" id="KW-1185">Reference proteome</keyword>
<name>A0A1Y1WC35_9FUNG</name>
<accession>A0A1Y1WC35</accession>
<keyword evidence="7" id="KW-0254">Endocytosis</keyword>
<dbReference type="InterPro" id="IPR001452">
    <property type="entry name" value="SH3_domain"/>
</dbReference>
<keyword evidence="10" id="KW-0472">Membrane</keyword>
<dbReference type="GeneID" id="63803618"/>
<sequence>MNAQQGFPQLSFIPATDAPNYAQTFYSSVQPGATRISGQTARTILEQSKLSTLDLGKIWELSDPHHAGSLSLPEFMLALFLTQCRINGKTVPPALPSKISAEIEAANNAAASGGFAQASMPVPAPGYQAQQQPPVQPQIQSQMPAPGYQQPQAMNVAMPTPSFYSGGQQAPTLVAPAVTVPADISPVQDFESRFPDIVPMGGVAASLSSAKQSFQQNLLSGRIGESEHKWAISTSEKAQYEAIFRRWDPGHRGVLKGEQAREVFAQSGLPQHELAKVWSLADINNQGELNLDEFSVAMHLIFRRIAGDRLPQELPQELVPRSSKDFMDSLVNMKEQLMFKDFKKTPVRVTTPVRASSVPVEEDDASYSAYKSANRRRNQAGSSRHGTSSAEPTPEATVPVTAESVEQLRKSVRQRKDEIASLKAGIESRQQSRTESRISARWRIDELKREIEDLHRTIQTHKQLARRAKLARGIDELTKDLPSLITEYERLATELAETKRDVVRKRDAKENPSPGVNTSGMSEMEARAARLVAQRMAALTGQALDEDGKSNERIKHEIERVDKQHHEQLYRAKAVQNGMEDVKREINKFDLSAASAADTSKWQEGVGLKSEEVKELIDRLKRIEKITKPKFTPSPDSVSTLRTSAFSPVTSQGMGATQQSSSGPSIAERLAQAKTKQERDQLLKDMAEERFRERQRALGLPVDPEPEAKKPEPAQQNSNPFAAATASQQPVEPTQSTAPYSGPNFTNSLELDNYSDTSSEEWDNDSDDEPEKHATAAAVAPEASASPTEPAAQVPDPNNPFHGLIAAASADDSKTPAAAKEERLDHDNYQQLRLRALYPYHPDGADELPIETGDLVETKPVPLGRPSTLDHSDEGWMYGVILKEAESDSGDGWEPSGKIGWFPKDYAETLGAPGSRGWNKTKALFGTAKYDYEPQHDDELKVAVGDRVRVVDGDKAESWWKVRKIGDKKEGMLPAMYIDLDE</sequence>
<dbReference type="GO" id="GO:0005886">
    <property type="term" value="C:plasma membrane"/>
    <property type="evidence" value="ECO:0007669"/>
    <property type="project" value="TreeGrafter"/>
</dbReference>
<dbReference type="Proteomes" id="UP000193922">
    <property type="component" value="Unassembled WGS sequence"/>
</dbReference>
<evidence type="ECO:0000256" key="7">
    <source>
        <dbReference type="ARBA" id="ARBA00022583"/>
    </source>
</evidence>
<feature type="domain" description="EH" evidence="16">
    <location>
        <begin position="17"/>
        <end position="106"/>
    </location>
</feature>
<evidence type="ECO:0000256" key="3">
    <source>
        <dbReference type="ARBA" id="ARBA00004413"/>
    </source>
</evidence>
<protein>
    <recommendedName>
        <fullName evidence="20">Actin cytoskeleton-regulatory complex protein PAN1</fullName>
    </recommendedName>
</protein>
<dbReference type="Pfam" id="PF12763">
    <property type="entry name" value="EH"/>
    <property type="match status" value="2"/>
</dbReference>
<dbReference type="PANTHER" id="PTHR11216:SF173">
    <property type="entry name" value="ACTIN CYTOSKELETON-REGULATORY COMPLEX PROTEIN PAN1"/>
    <property type="match status" value="1"/>
</dbReference>
<gene>
    <name evidence="18" type="ORF">DL89DRAFT_266119</name>
</gene>
<evidence type="ECO:0000256" key="1">
    <source>
        <dbReference type="ARBA" id="ARBA00004125"/>
    </source>
</evidence>
<feature type="compositionally biased region" description="Acidic residues" evidence="14">
    <location>
        <begin position="758"/>
        <end position="769"/>
    </location>
</feature>
<dbReference type="AlphaFoldDB" id="A0A1Y1WC35"/>
<dbReference type="GO" id="GO:0006897">
    <property type="term" value="P:endocytosis"/>
    <property type="evidence" value="ECO:0007669"/>
    <property type="project" value="TreeGrafter"/>
</dbReference>
<dbReference type="SMART" id="SM00326">
    <property type="entry name" value="SH3"/>
    <property type="match status" value="2"/>
</dbReference>
<feature type="region of interest" description="Disordered" evidence="14">
    <location>
        <begin position="353"/>
        <end position="401"/>
    </location>
</feature>